<sequence>MSMSRDASGDFASMLDATVGALRAVSPQPEDEEVARQRRIGEAADGHVSAEFGADGRLSSLTVDPRLMRRGSAELCDRIVEAVNAAIDSMRSGVSAPGAADLTQLTEQLQQVRDTAVPRLSTFLQALTEAQARMSGGSADR</sequence>
<dbReference type="EMBL" id="QGSZ01000176">
    <property type="protein sequence ID" value="RQX04259.1"/>
    <property type="molecule type" value="Genomic_DNA"/>
</dbReference>
<evidence type="ECO:0008006" key="3">
    <source>
        <dbReference type="Google" id="ProtNLM"/>
    </source>
</evidence>
<dbReference type="InterPro" id="IPR004401">
    <property type="entry name" value="YbaB/EbfC"/>
</dbReference>
<comment type="caution">
    <text evidence="1">The sequence shown here is derived from an EMBL/GenBank/DDBJ whole genome shotgun (WGS) entry which is preliminary data.</text>
</comment>
<dbReference type="OrthoDB" id="3829223at2"/>
<dbReference type="Pfam" id="PF02575">
    <property type="entry name" value="YbaB_DNA_bd"/>
    <property type="match status" value="1"/>
</dbReference>
<evidence type="ECO:0000313" key="1">
    <source>
        <dbReference type="EMBL" id="RQX04259.1"/>
    </source>
</evidence>
<gene>
    <name evidence="1" type="ORF">DLJ59_10060</name>
</gene>
<accession>A0A3N9WU74</accession>
<name>A0A3N9WU74_9ACTN</name>
<dbReference type="GO" id="GO:0003677">
    <property type="term" value="F:DNA binding"/>
    <property type="evidence" value="ECO:0007669"/>
    <property type="project" value="InterPro"/>
</dbReference>
<organism evidence="1 2">
    <name type="scientific">Micromonospora inaquosa</name>
    <dbReference type="NCBI Taxonomy" id="2203716"/>
    <lineage>
        <taxon>Bacteria</taxon>
        <taxon>Bacillati</taxon>
        <taxon>Actinomycetota</taxon>
        <taxon>Actinomycetes</taxon>
        <taxon>Micromonosporales</taxon>
        <taxon>Micromonosporaceae</taxon>
        <taxon>Micromonospora</taxon>
    </lineage>
</organism>
<protein>
    <recommendedName>
        <fullName evidence="3">YbaB/EbfC family DNA-binding protein</fullName>
    </recommendedName>
</protein>
<keyword evidence="2" id="KW-1185">Reference proteome</keyword>
<proteinExistence type="predicted"/>
<evidence type="ECO:0000313" key="2">
    <source>
        <dbReference type="Proteomes" id="UP000282312"/>
    </source>
</evidence>
<dbReference type="SUPFAM" id="SSF82607">
    <property type="entry name" value="YbaB-like"/>
    <property type="match status" value="1"/>
</dbReference>
<dbReference type="AlphaFoldDB" id="A0A3N9WU74"/>
<dbReference type="Gene3D" id="3.30.1310.10">
    <property type="entry name" value="Nucleoid-associated protein YbaB-like domain"/>
    <property type="match status" value="1"/>
</dbReference>
<reference evidence="1 2" key="1">
    <citation type="submission" date="2018-05" db="EMBL/GenBank/DDBJ databases">
        <title>Micromonospora from Atacama Desert.</title>
        <authorList>
            <person name="Carro L."/>
            <person name="Goodfellow M."/>
            <person name="Klenk H.-P."/>
        </authorList>
    </citation>
    <scope>NUCLEOTIDE SEQUENCE [LARGE SCALE GENOMIC DNA]</scope>
    <source>
        <strain evidence="1 2">LB39</strain>
    </source>
</reference>
<dbReference type="InterPro" id="IPR036894">
    <property type="entry name" value="YbaB-like_sf"/>
</dbReference>
<dbReference type="Proteomes" id="UP000282312">
    <property type="component" value="Unassembled WGS sequence"/>
</dbReference>